<dbReference type="InterPro" id="IPR036679">
    <property type="entry name" value="FlgN-like_sf"/>
</dbReference>
<keyword evidence="3" id="KW-1005">Bacterial flagellum biogenesis</keyword>
<keyword evidence="4" id="KW-0966">Cell projection</keyword>
<keyword evidence="5" id="KW-1185">Reference proteome</keyword>
<protein>
    <submittedName>
        <fullName evidence="4">Flagellar protein FlgN</fullName>
    </submittedName>
</protein>
<dbReference type="SUPFAM" id="SSF140566">
    <property type="entry name" value="FlgN-like"/>
    <property type="match status" value="1"/>
</dbReference>
<evidence type="ECO:0000256" key="1">
    <source>
        <dbReference type="ARBA" id="ARBA00002397"/>
    </source>
</evidence>
<organism evidence="4 5">
    <name type="scientific">Undibacterium nitidum</name>
    <dbReference type="NCBI Taxonomy" id="2762298"/>
    <lineage>
        <taxon>Bacteria</taxon>
        <taxon>Pseudomonadati</taxon>
        <taxon>Pseudomonadota</taxon>
        <taxon>Betaproteobacteria</taxon>
        <taxon>Burkholderiales</taxon>
        <taxon>Oxalobacteraceae</taxon>
        <taxon>Undibacterium</taxon>
    </lineage>
</organism>
<dbReference type="AlphaFoldDB" id="A0A923HI01"/>
<comment type="similarity">
    <text evidence="2">Belongs to the FlgN family.</text>
</comment>
<keyword evidence="4" id="KW-0282">Flagellum</keyword>
<name>A0A923HI01_9BURK</name>
<dbReference type="RefSeq" id="WP_186915319.1">
    <property type="nucleotide sequence ID" value="NZ_JACOFZ010000001.1"/>
</dbReference>
<gene>
    <name evidence="4" type="ORF">H8K36_02060</name>
</gene>
<accession>A0A923HI01</accession>
<evidence type="ECO:0000256" key="2">
    <source>
        <dbReference type="ARBA" id="ARBA00007703"/>
    </source>
</evidence>
<reference evidence="4" key="1">
    <citation type="submission" date="2020-08" db="EMBL/GenBank/DDBJ databases">
        <title>Novel species isolated from subtropical streams in China.</title>
        <authorList>
            <person name="Lu H."/>
        </authorList>
    </citation>
    <scope>NUCLEOTIDE SEQUENCE</scope>
    <source>
        <strain evidence="4">LX22W</strain>
    </source>
</reference>
<proteinExistence type="inferred from homology"/>
<sequence>MNENLTNAQNIANIVAQEVELMSALVQLLKKEEEVLVDNTPDKLETIVLEKNTLLTQIIALEKNRNSSLSQSGLSPDAEGMNLLFSQLSTSSDVQNNWERLLNLSSAAKENNRTNGILINRHMVRNQTTLNILQQNDQTASVYGADGQSRVNSNSGRGIIAG</sequence>
<dbReference type="Pfam" id="PF05130">
    <property type="entry name" value="FlgN"/>
    <property type="match status" value="1"/>
</dbReference>
<dbReference type="Proteomes" id="UP000627446">
    <property type="component" value="Unassembled WGS sequence"/>
</dbReference>
<keyword evidence="4" id="KW-0969">Cilium</keyword>
<dbReference type="Gene3D" id="1.20.58.300">
    <property type="entry name" value="FlgN-like"/>
    <property type="match status" value="1"/>
</dbReference>
<evidence type="ECO:0000313" key="5">
    <source>
        <dbReference type="Proteomes" id="UP000627446"/>
    </source>
</evidence>
<comment type="function">
    <text evidence="1">Required for the efficient initiation of filament assembly.</text>
</comment>
<evidence type="ECO:0000256" key="3">
    <source>
        <dbReference type="ARBA" id="ARBA00022795"/>
    </source>
</evidence>
<comment type="caution">
    <text evidence="4">The sequence shown here is derived from an EMBL/GenBank/DDBJ whole genome shotgun (WGS) entry which is preliminary data.</text>
</comment>
<evidence type="ECO:0000313" key="4">
    <source>
        <dbReference type="EMBL" id="MBC3880150.1"/>
    </source>
</evidence>
<dbReference type="EMBL" id="JACOFZ010000001">
    <property type="protein sequence ID" value="MBC3880150.1"/>
    <property type="molecule type" value="Genomic_DNA"/>
</dbReference>
<dbReference type="GO" id="GO:0044780">
    <property type="term" value="P:bacterial-type flagellum assembly"/>
    <property type="evidence" value="ECO:0007669"/>
    <property type="project" value="InterPro"/>
</dbReference>
<dbReference type="InterPro" id="IPR007809">
    <property type="entry name" value="FlgN-like"/>
</dbReference>